<evidence type="ECO:0000313" key="5">
    <source>
        <dbReference type="Proteomes" id="UP001239994"/>
    </source>
</evidence>
<protein>
    <recommendedName>
        <fullName evidence="6">FAM161 centrosomal protein B</fullName>
    </recommendedName>
</protein>
<organism evidence="4 5">
    <name type="scientific">Electrophorus voltai</name>
    <dbReference type="NCBI Taxonomy" id="2609070"/>
    <lineage>
        <taxon>Eukaryota</taxon>
        <taxon>Metazoa</taxon>
        <taxon>Chordata</taxon>
        <taxon>Craniata</taxon>
        <taxon>Vertebrata</taxon>
        <taxon>Euteleostomi</taxon>
        <taxon>Actinopterygii</taxon>
        <taxon>Neopterygii</taxon>
        <taxon>Teleostei</taxon>
        <taxon>Ostariophysi</taxon>
        <taxon>Gymnotiformes</taxon>
        <taxon>Gymnotoidei</taxon>
        <taxon>Gymnotidae</taxon>
        <taxon>Electrophorus</taxon>
    </lineage>
</organism>
<dbReference type="GO" id="GO:0005929">
    <property type="term" value="C:cilium"/>
    <property type="evidence" value="ECO:0007669"/>
    <property type="project" value="TreeGrafter"/>
</dbReference>
<feature type="compositionally biased region" description="Polar residues" evidence="3">
    <location>
        <begin position="97"/>
        <end position="106"/>
    </location>
</feature>
<evidence type="ECO:0000256" key="3">
    <source>
        <dbReference type="SAM" id="MobiDB-lite"/>
    </source>
</evidence>
<feature type="region of interest" description="Disordered" evidence="3">
    <location>
        <begin position="538"/>
        <end position="599"/>
    </location>
</feature>
<feature type="compositionally biased region" description="Basic and acidic residues" evidence="3">
    <location>
        <begin position="202"/>
        <end position="211"/>
    </location>
</feature>
<evidence type="ECO:0000313" key="4">
    <source>
        <dbReference type="EMBL" id="KAK1793018.1"/>
    </source>
</evidence>
<dbReference type="InterPro" id="IPR051655">
    <property type="entry name" value="FAM161"/>
</dbReference>
<dbReference type="GO" id="GO:0005856">
    <property type="term" value="C:cytoskeleton"/>
    <property type="evidence" value="ECO:0007669"/>
    <property type="project" value="UniProtKB-ARBA"/>
</dbReference>
<dbReference type="EMBL" id="JAROKS010000018">
    <property type="protein sequence ID" value="KAK1793018.1"/>
    <property type="molecule type" value="Genomic_DNA"/>
</dbReference>
<keyword evidence="2" id="KW-0175">Coiled coil</keyword>
<dbReference type="AlphaFoldDB" id="A0AAD8Z4J8"/>
<evidence type="ECO:0008006" key="6">
    <source>
        <dbReference type="Google" id="ProtNLM"/>
    </source>
</evidence>
<sequence length="599" mass="69236">MMEMSETVQSFLEDGQRPEASLELRLASLKAAHQRQLQQVQLEHQADLEGRILQDSLLSSHTGSPVKTHGPLANTRGDRNSSKNRGHIYMFNKPKRSSSTPDLSSKMSREKTPMPGRAWTSGTAPNVAQGMMRTAHLQDIPLDKEEMAWAECQKQFRAAPVPKHIFRARYDDMVREWERARHEARQQRTEFLLTTQRPFTFHQREERERGRPRQGSGPEQHREGRKHAAARRPTLKEVTDPAISEHLKGIKLQTSINVTSEAEQQRKLRIQARAQETLRASSAPIQNLFHRADCPTRTAQRTKSKVLGFLEQKPSFRPKINAEVPDFDKLYQAFQSKLQERAEQREITLCQPFQLRTSALQPRQSKSRPDEQLTYTCKSSLKKSHSFCGLTSLSMDTLPTYITDAARSRSMAIRKSLELRDSKEQENAQWMKRHRMNAEAISRAVLARSKAMDPHKSLKEVYQEKLKQHRQVPCSVAICVRQDKADRERVKDYKRELREMRARVTTRPYLFEQVSQKNAKSDVERIYRNTLAQAGLDEDFVRSKGENDENHRSNHKDADSDSDDHSSKMGTQQRRSRSKDLPHSVIKEMGTVDQKSWFK</sequence>
<evidence type="ECO:0000256" key="2">
    <source>
        <dbReference type="ARBA" id="ARBA00023054"/>
    </source>
</evidence>
<feature type="region of interest" description="Disordered" evidence="3">
    <location>
        <begin position="197"/>
        <end position="234"/>
    </location>
</feature>
<dbReference type="Proteomes" id="UP001239994">
    <property type="component" value="Unassembled WGS sequence"/>
</dbReference>
<accession>A0AAD8Z4J8</accession>
<proteinExistence type="inferred from homology"/>
<name>A0AAD8Z4J8_9TELE</name>
<dbReference type="Pfam" id="PF10595">
    <property type="entry name" value="FAM161A_B"/>
    <property type="match status" value="1"/>
</dbReference>
<gene>
    <name evidence="4" type="ORF">P4O66_001731</name>
</gene>
<reference evidence="4" key="1">
    <citation type="submission" date="2023-03" db="EMBL/GenBank/DDBJ databases">
        <title>Electrophorus voltai genome.</title>
        <authorList>
            <person name="Bian C."/>
        </authorList>
    </citation>
    <scope>NUCLEOTIDE SEQUENCE</scope>
    <source>
        <strain evidence="4">CB-2022</strain>
        <tissue evidence="4">Muscle</tissue>
    </source>
</reference>
<keyword evidence="5" id="KW-1185">Reference proteome</keyword>
<feature type="region of interest" description="Disordered" evidence="3">
    <location>
        <begin position="59"/>
        <end position="120"/>
    </location>
</feature>
<feature type="compositionally biased region" description="Basic and acidic residues" evidence="3">
    <location>
        <begin position="539"/>
        <end position="567"/>
    </location>
</feature>
<dbReference type="PANTHER" id="PTHR21501:SF4">
    <property type="entry name" value="PROTEIN FAM161B"/>
    <property type="match status" value="1"/>
</dbReference>
<comment type="caution">
    <text evidence="4">The sequence shown here is derived from an EMBL/GenBank/DDBJ whole genome shotgun (WGS) entry which is preliminary data.</text>
</comment>
<comment type="similarity">
    <text evidence="1">Belongs to the FAM161 family.</text>
</comment>
<evidence type="ECO:0000256" key="1">
    <source>
        <dbReference type="ARBA" id="ARBA00006663"/>
    </source>
</evidence>
<dbReference type="PANTHER" id="PTHR21501">
    <property type="entry name" value="PROTEIN FAM-161"/>
    <property type="match status" value="1"/>
</dbReference>
<dbReference type="InterPro" id="IPR019579">
    <property type="entry name" value="FAM161A/B"/>
</dbReference>
<dbReference type="GO" id="GO:0044782">
    <property type="term" value="P:cilium organization"/>
    <property type="evidence" value="ECO:0007669"/>
    <property type="project" value="TreeGrafter"/>
</dbReference>